<gene>
    <name evidence="3" type="ORF">GCM10025867_05640</name>
</gene>
<sequence length="287" mass="30282">MVPAGEGDGRRTRRSDPVARSVAREIPRVDAEVRFDHASTLRRTSCLAHCHLAGFENINYRILNNEDYMSVFFGFGLAASRMSIAAVTAVVASLVVGAPATAAESPSAGAITVERKEVLRSNMGEAGISSSVADHLMTKIEAGEELDSQKASAVPISQVEETSAGELTRTVERFADGSTRSTELVPLNDGHSPTIDDVSTYATVRCNLVHCTLYMTRAQTKQMATGPATAAAVIAAACGPAAWACAIATGILVDQSKKAKSQNKCLGLRKFVGPSLVSWPVIESCLA</sequence>
<evidence type="ECO:0000313" key="3">
    <source>
        <dbReference type="EMBL" id="BDZ48323.1"/>
    </source>
</evidence>
<keyword evidence="4" id="KW-1185">Reference proteome</keyword>
<keyword evidence="2" id="KW-0812">Transmembrane</keyword>
<dbReference type="EMBL" id="AP027732">
    <property type="protein sequence ID" value="BDZ48323.1"/>
    <property type="molecule type" value="Genomic_DNA"/>
</dbReference>
<dbReference type="Proteomes" id="UP001321486">
    <property type="component" value="Chromosome"/>
</dbReference>
<evidence type="ECO:0000313" key="4">
    <source>
        <dbReference type="Proteomes" id="UP001321486"/>
    </source>
</evidence>
<accession>A0ABN6XY65</accession>
<evidence type="ECO:0000256" key="2">
    <source>
        <dbReference type="SAM" id="Phobius"/>
    </source>
</evidence>
<keyword evidence="2" id="KW-0472">Membrane</keyword>
<feature type="transmembrane region" description="Helical" evidence="2">
    <location>
        <begin position="230"/>
        <end position="253"/>
    </location>
</feature>
<protein>
    <submittedName>
        <fullName evidence="3">Uncharacterized protein</fullName>
    </submittedName>
</protein>
<feature type="region of interest" description="Disordered" evidence="1">
    <location>
        <begin position="1"/>
        <end position="20"/>
    </location>
</feature>
<proteinExistence type="predicted"/>
<name>A0ABN6XY65_9MICO</name>
<keyword evidence="2" id="KW-1133">Transmembrane helix</keyword>
<feature type="compositionally biased region" description="Basic and acidic residues" evidence="1">
    <location>
        <begin position="7"/>
        <end position="20"/>
    </location>
</feature>
<reference evidence="4" key="1">
    <citation type="journal article" date="2019" name="Int. J. Syst. Evol. Microbiol.">
        <title>The Global Catalogue of Microorganisms (GCM) 10K type strain sequencing project: providing services to taxonomists for standard genome sequencing and annotation.</title>
        <authorList>
            <consortium name="The Broad Institute Genomics Platform"/>
            <consortium name="The Broad Institute Genome Sequencing Center for Infectious Disease"/>
            <person name="Wu L."/>
            <person name="Ma J."/>
        </authorList>
    </citation>
    <scope>NUCLEOTIDE SEQUENCE [LARGE SCALE GENOMIC DNA]</scope>
    <source>
        <strain evidence="4">NBRC 108728</strain>
    </source>
</reference>
<organism evidence="3 4">
    <name type="scientific">Frondihabitans sucicola</name>
    <dbReference type="NCBI Taxonomy" id="1268041"/>
    <lineage>
        <taxon>Bacteria</taxon>
        <taxon>Bacillati</taxon>
        <taxon>Actinomycetota</taxon>
        <taxon>Actinomycetes</taxon>
        <taxon>Micrococcales</taxon>
        <taxon>Microbacteriaceae</taxon>
        <taxon>Frondihabitans</taxon>
    </lineage>
</organism>
<evidence type="ECO:0000256" key="1">
    <source>
        <dbReference type="SAM" id="MobiDB-lite"/>
    </source>
</evidence>